<reference evidence="2" key="1">
    <citation type="submission" date="2018-09" db="EMBL/GenBank/DDBJ databases">
        <title>whole genome sequence of T. equiperdum IVM-t1 strain.</title>
        <authorList>
            <person name="Suganuma K."/>
        </authorList>
    </citation>
    <scope>NUCLEOTIDE SEQUENCE [LARGE SCALE GENOMIC DNA]</scope>
    <source>
        <strain evidence="2">IVM-t1</strain>
    </source>
</reference>
<gene>
    <name evidence="2" type="ORF">DPX39_010034500</name>
</gene>
<dbReference type="EMBL" id="QSBY01000001">
    <property type="protein sequence ID" value="RHW74352.1"/>
    <property type="molecule type" value="Genomic_DNA"/>
</dbReference>
<evidence type="ECO:0000256" key="1">
    <source>
        <dbReference type="SAM" id="MobiDB-lite"/>
    </source>
</evidence>
<accession>A0A3L6LCI7</accession>
<dbReference type="AlphaFoldDB" id="A0A3L6LCI7"/>
<comment type="caution">
    <text evidence="2">The sequence shown here is derived from an EMBL/GenBank/DDBJ whole genome shotgun (WGS) entry which is preliminary data.</text>
</comment>
<proteinExistence type="predicted"/>
<evidence type="ECO:0000313" key="2">
    <source>
        <dbReference type="EMBL" id="RHW74352.1"/>
    </source>
</evidence>
<protein>
    <submittedName>
        <fullName evidence="2">Uncharacterized protein</fullName>
    </submittedName>
</protein>
<sequence length="67" mass="7700">MNHDCHPTASHKPGCAGAHSRSHTSLSYHIVPNSYRQQKGTPRKLFFPPPPPNRRTYEFSSSRQQRQ</sequence>
<organism evidence="2">
    <name type="scientific">Trypanosoma brucei equiperdum</name>
    <dbReference type="NCBI Taxonomy" id="630700"/>
    <lineage>
        <taxon>Eukaryota</taxon>
        <taxon>Discoba</taxon>
        <taxon>Euglenozoa</taxon>
        <taxon>Kinetoplastea</taxon>
        <taxon>Metakinetoplastina</taxon>
        <taxon>Trypanosomatida</taxon>
        <taxon>Trypanosomatidae</taxon>
        <taxon>Trypanosoma</taxon>
    </lineage>
</organism>
<feature type="compositionally biased region" description="Polar residues" evidence="1">
    <location>
        <begin position="58"/>
        <end position="67"/>
    </location>
</feature>
<name>A0A3L6LCI7_9TRYP</name>
<dbReference type="Proteomes" id="UP000266743">
    <property type="component" value="Chromosome 1"/>
</dbReference>
<feature type="region of interest" description="Disordered" evidence="1">
    <location>
        <begin position="1"/>
        <end position="67"/>
    </location>
</feature>